<sequence length="103" mass="10759">LSHKLFNLFGRRGFFKPWENAGGGIKGAKPALKPQAALFWGGAGAHSRRPHPAERPAGQVGRCGVGGGGGAGALRKPSRLRSARVDRNKFVPPRRRGVAGLGG</sequence>
<proteinExistence type="predicted"/>
<gene>
    <name evidence="2" type="ORF">BWD10_12225</name>
</gene>
<evidence type="ECO:0000313" key="2">
    <source>
        <dbReference type="EMBL" id="OSI06695.1"/>
    </source>
</evidence>
<feature type="non-terminal residue" evidence="2">
    <location>
        <position position="1"/>
    </location>
</feature>
<name>A0ABX3WDA1_9NEIS</name>
<feature type="region of interest" description="Disordered" evidence="1">
    <location>
        <begin position="42"/>
        <end position="82"/>
    </location>
</feature>
<reference evidence="2 3" key="1">
    <citation type="submission" date="2017-01" db="EMBL/GenBank/DDBJ databases">
        <authorList>
            <person name="Wolfgang W.J."/>
            <person name="Cole J."/>
            <person name="Wroblewski D."/>
            <person name="Mcginnis J."/>
            <person name="Musser K.A."/>
        </authorList>
    </citation>
    <scope>NUCLEOTIDE SEQUENCE [LARGE SCALE GENOMIC DNA]</scope>
    <source>
        <strain evidence="2 3">DSM 21643</strain>
    </source>
</reference>
<dbReference type="Proteomes" id="UP000193466">
    <property type="component" value="Unassembled WGS sequence"/>
</dbReference>
<accession>A0ABX3WDA1</accession>
<evidence type="ECO:0000256" key="1">
    <source>
        <dbReference type="SAM" id="MobiDB-lite"/>
    </source>
</evidence>
<evidence type="ECO:0000313" key="3">
    <source>
        <dbReference type="Proteomes" id="UP000193466"/>
    </source>
</evidence>
<organism evidence="2 3">
    <name type="scientific">Neisseria zoodegmatis</name>
    <dbReference type="NCBI Taxonomy" id="326523"/>
    <lineage>
        <taxon>Bacteria</taxon>
        <taxon>Pseudomonadati</taxon>
        <taxon>Pseudomonadota</taxon>
        <taxon>Betaproteobacteria</taxon>
        <taxon>Neisseriales</taxon>
        <taxon>Neisseriaceae</taxon>
        <taxon>Neisseria</taxon>
    </lineage>
</organism>
<feature type="compositionally biased region" description="Gly residues" evidence="1">
    <location>
        <begin position="61"/>
        <end position="72"/>
    </location>
</feature>
<keyword evidence="3" id="KW-1185">Reference proteome</keyword>
<protein>
    <submittedName>
        <fullName evidence="2">Uncharacterized protein</fullName>
    </submittedName>
</protein>
<dbReference type="EMBL" id="MTBM01000058">
    <property type="protein sequence ID" value="OSI06695.1"/>
    <property type="molecule type" value="Genomic_DNA"/>
</dbReference>
<comment type="caution">
    <text evidence="2">The sequence shown here is derived from an EMBL/GenBank/DDBJ whole genome shotgun (WGS) entry which is preliminary data.</text>
</comment>